<keyword evidence="1" id="KW-0812">Transmembrane</keyword>
<accession>A0A481Z458</accession>
<gene>
    <name evidence="2" type="ORF">LCPAC102_02180</name>
</gene>
<keyword evidence="1" id="KW-1133">Transmembrane helix</keyword>
<protein>
    <submittedName>
        <fullName evidence="2">Uncharacterized protein</fullName>
    </submittedName>
</protein>
<feature type="transmembrane region" description="Helical" evidence="1">
    <location>
        <begin position="136"/>
        <end position="157"/>
    </location>
</feature>
<proteinExistence type="predicted"/>
<sequence>MMLNNIDVVDLDESDLSYYNNAKNILYIHPEQLDFLPLNDDYTELASDVIFYKGGEYIKFIKHNKDEIYIKLLRHEIEYFKHLVDPSFKVCLYAYYTNKKTLSCMDINNKKRIEKYPSILIKYEAFKIDDPSCITAFYVSCGTLALCIIIIIIVVIAGTT</sequence>
<reference evidence="2" key="1">
    <citation type="journal article" date="2019" name="MBio">
        <title>Virus Genomes from Deep Sea Sediments Expand the Ocean Megavirome and Support Independent Origins of Viral Gigantism.</title>
        <authorList>
            <person name="Backstrom D."/>
            <person name="Yutin N."/>
            <person name="Jorgensen S.L."/>
            <person name="Dharamshi J."/>
            <person name="Homa F."/>
            <person name="Zaremba-Niedwiedzka K."/>
            <person name="Spang A."/>
            <person name="Wolf Y.I."/>
            <person name="Koonin E.V."/>
            <person name="Ettema T.J."/>
        </authorList>
    </citation>
    <scope>NUCLEOTIDE SEQUENCE</scope>
</reference>
<dbReference type="EMBL" id="MK500475">
    <property type="protein sequence ID" value="QBK90305.1"/>
    <property type="molecule type" value="Genomic_DNA"/>
</dbReference>
<evidence type="ECO:0000256" key="1">
    <source>
        <dbReference type="SAM" id="Phobius"/>
    </source>
</evidence>
<organism evidence="2">
    <name type="scientific">Pithovirus LCPAC102</name>
    <dbReference type="NCBI Taxonomy" id="2506587"/>
    <lineage>
        <taxon>Viruses</taxon>
        <taxon>Pithoviruses</taxon>
    </lineage>
</organism>
<keyword evidence="1" id="KW-0472">Membrane</keyword>
<name>A0A481Z458_9VIRU</name>
<evidence type="ECO:0000313" key="2">
    <source>
        <dbReference type="EMBL" id="QBK90305.1"/>
    </source>
</evidence>